<dbReference type="PROSITE" id="PS50865">
    <property type="entry name" value="ZF_MYND_2"/>
    <property type="match status" value="1"/>
</dbReference>
<name>A0ABQ0LMS2_MYCCL</name>
<sequence length="285" mass="31644">MRSLHWQGYTLPNAQAAIDEFLDVLKGSKAYVCSQCAASSSATVTLKLCGGCQLTRYCSKSCQVDHWKTHKLSCKNGPADLPRNVPHEHRAQVFVKNLLRVSWIMILLDLYAVVALNLTRDPTNANRLCILSRITTVPVSSDALVKSKSSSKPQTAKKPDNPLVMLQFESFRVLPISRMTQTMHLTLETARKRYIGSGIVGPETPFISMFFSTDGDNFIYEPHPLHPMLLQLARVSASGGAGSLPLFDDGEPVSEAKVVKELNDFIRLDKENLGKARGPLYRKEK</sequence>
<evidence type="ECO:0000256" key="1">
    <source>
        <dbReference type="ARBA" id="ARBA00022723"/>
    </source>
</evidence>
<accession>A0ABQ0LMS2</accession>
<dbReference type="Proteomes" id="UP000815677">
    <property type="component" value="Unassembled WGS sequence"/>
</dbReference>
<dbReference type="SUPFAM" id="SSF144232">
    <property type="entry name" value="HIT/MYND zinc finger-like"/>
    <property type="match status" value="1"/>
</dbReference>
<evidence type="ECO:0000256" key="2">
    <source>
        <dbReference type="ARBA" id="ARBA00022771"/>
    </source>
</evidence>
<keyword evidence="3" id="KW-0862">Zinc</keyword>
<feature type="domain" description="MYND-type" evidence="5">
    <location>
        <begin position="33"/>
        <end position="74"/>
    </location>
</feature>
<evidence type="ECO:0000256" key="4">
    <source>
        <dbReference type="PROSITE-ProRule" id="PRU00134"/>
    </source>
</evidence>
<dbReference type="Pfam" id="PF01753">
    <property type="entry name" value="zf-MYND"/>
    <property type="match status" value="1"/>
</dbReference>
<keyword evidence="2 4" id="KW-0863">Zinc-finger</keyword>
<dbReference type="EMBL" id="DF847745">
    <property type="protein sequence ID" value="GAT52399.1"/>
    <property type="molecule type" value="Genomic_DNA"/>
</dbReference>
<evidence type="ECO:0000256" key="3">
    <source>
        <dbReference type="ARBA" id="ARBA00022833"/>
    </source>
</evidence>
<gene>
    <name evidence="6" type="ORF">MCHLO_09452</name>
</gene>
<dbReference type="InterPro" id="IPR002893">
    <property type="entry name" value="Znf_MYND"/>
</dbReference>
<evidence type="ECO:0000259" key="5">
    <source>
        <dbReference type="PROSITE" id="PS50865"/>
    </source>
</evidence>
<dbReference type="Gene3D" id="6.10.140.2220">
    <property type="match status" value="1"/>
</dbReference>
<evidence type="ECO:0000313" key="6">
    <source>
        <dbReference type="EMBL" id="GAT52399.1"/>
    </source>
</evidence>
<dbReference type="PROSITE" id="PS01360">
    <property type="entry name" value="ZF_MYND_1"/>
    <property type="match status" value="1"/>
</dbReference>
<organism evidence="6 7">
    <name type="scientific">Mycena chlorophos</name>
    <name type="common">Agaric fungus</name>
    <name type="synonym">Agaricus chlorophos</name>
    <dbReference type="NCBI Taxonomy" id="658473"/>
    <lineage>
        <taxon>Eukaryota</taxon>
        <taxon>Fungi</taxon>
        <taxon>Dikarya</taxon>
        <taxon>Basidiomycota</taxon>
        <taxon>Agaricomycotina</taxon>
        <taxon>Agaricomycetes</taxon>
        <taxon>Agaricomycetidae</taxon>
        <taxon>Agaricales</taxon>
        <taxon>Marasmiineae</taxon>
        <taxon>Mycenaceae</taxon>
        <taxon>Mycena</taxon>
    </lineage>
</organism>
<proteinExistence type="predicted"/>
<evidence type="ECO:0000313" key="7">
    <source>
        <dbReference type="Proteomes" id="UP000815677"/>
    </source>
</evidence>
<keyword evidence="7" id="KW-1185">Reference proteome</keyword>
<protein>
    <recommendedName>
        <fullName evidence="5">MYND-type domain-containing protein</fullName>
    </recommendedName>
</protein>
<keyword evidence="1" id="KW-0479">Metal-binding</keyword>
<reference evidence="6" key="1">
    <citation type="submission" date="2014-09" db="EMBL/GenBank/DDBJ databases">
        <title>Genome sequence of the luminous mushroom Mycena chlorophos for searching fungal bioluminescence genes.</title>
        <authorList>
            <person name="Tanaka Y."/>
            <person name="Kasuga D."/>
            <person name="Oba Y."/>
            <person name="Hase S."/>
            <person name="Sato K."/>
            <person name="Oba Y."/>
            <person name="Sakakibara Y."/>
        </authorList>
    </citation>
    <scope>NUCLEOTIDE SEQUENCE</scope>
</reference>